<accession>F9WZ91</accession>
<feature type="compositionally biased region" description="Low complexity" evidence="1">
    <location>
        <begin position="33"/>
        <end position="50"/>
    </location>
</feature>
<keyword evidence="3" id="KW-1185">Reference proteome</keyword>
<organism evidence="2 3">
    <name type="scientific">Zymoseptoria tritici (strain CBS 115943 / IPO323)</name>
    <name type="common">Speckled leaf blotch fungus</name>
    <name type="synonym">Septoria tritici</name>
    <dbReference type="NCBI Taxonomy" id="336722"/>
    <lineage>
        <taxon>Eukaryota</taxon>
        <taxon>Fungi</taxon>
        <taxon>Dikarya</taxon>
        <taxon>Ascomycota</taxon>
        <taxon>Pezizomycotina</taxon>
        <taxon>Dothideomycetes</taxon>
        <taxon>Dothideomycetidae</taxon>
        <taxon>Mycosphaerellales</taxon>
        <taxon>Mycosphaerellaceae</taxon>
        <taxon>Zymoseptoria</taxon>
    </lineage>
</organism>
<sequence length="78" mass="8389">IPSPPTRRPLANASNPTQAPSAPKPTSNWVPNPSKKLTRPTTSSPTSGPSNAFSRTANPYPPTSAWRKNARCRLPNKN</sequence>
<dbReference type="RefSeq" id="XP_003856286.1">
    <property type="nucleotide sequence ID" value="XM_003856238.1"/>
</dbReference>
<evidence type="ECO:0000256" key="1">
    <source>
        <dbReference type="SAM" id="MobiDB-lite"/>
    </source>
</evidence>
<name>F9WZ91_ZYMTI</name>
<evidence type="ECO:0000313" key="3">
    <source>
        <dbReference type="Proteomes" id="UP000008062"/>
    </source>
</evidence>
<dbReference type="GeneID" id="13394767"/>
<dbReference type="EMBL" id="CM001196">
    <property type="protein sequence ID" value="EGP91262.1"/>
    <property type="molecule type" value="Genomic_DNA"/>
</dbReference>
<dbReference type="HOGENOM" id="CLU_2628788_0_0_1"/>
<protein>
    <submittedName>
        <fullName evidence="2">Uncharacterized protein</fullName>
    </submittedName>
</protein>
<reference evidence="2 3" key="1">
    <citation type="journal article" date="2011" name="PLoS Genet.">
        <title>Finished genome of the fungal wheat pathogen Mycosphaerella graminicola reveals dispensome structure, chromosome plasticity, and stealth pathogenesis.</title>
        <authorList>
            <person name="Goodwin S.B."/>
            <person name="Ben M'barek S."/>
            <person name="Dhillon B."/>
            <person name="Wittenberg A.H.J."/>
            <person name="Crane C.F."/>
            <person name="Hane J.K."/>
            <person name="Foster A.J."/>
            <person name="Van der Lee T.A.J."/>
            <person name="Grimwood J."/>
            <person name="Aerts A."/>
            <person name="Antoniw J."/>
            <person name="Bailey A."/>
            <person name="Bluhm B."/>
            <person name="Bowler J."/>
            <person name="Bristow J."/>
            <person name="van der Burgt A."/>
            <person name="Canto-Canche B."/>
            <person name="Churchill A.C.L."/>
            <person name="Conde-Ferraez L."/>
            <person name="Cools H.J."/>
            <person name="Coutinho P.M."/>
            <person name="Csukai M."/>
            <person name="Dehal P."/>
            <person name="De Wit P."/>
            <person name="Donzelli B."/>
            <person name="van de Geest H.C."/>
            <person name="van Ham R.C.H.J."/>
            <person name="Hammond-Kosack K.E."/>
            <person name="Henrissat B."/>
            <person name="Kilian A."/>
            <person name="Kobayashi A.K."/>
            <person name="Koopmann E."/>
            <person name="Kourmpetis Y."/>
            <person name="Kuzniar A."/>
            <person name="Lindquist E."/>
            <person name="Lombard V."/>
            <person name="Maliepaard C."/>
            <person name="Martins N."/>
            <person name="Mehrabi R."/>
            <person name="Nap J.P.H."/>
            <person name="Ponomarenko A."/>
            <person name="Rudd J.J."/>
            <person name="Salamov A."/>
            <person name="Schmutz J."/>
            <person name="Schouten H.J."/>
            <person name="Shapiro H."/>
            <person name="Stergiopoulos I."/>
            <person name="Torriani S.F.F."/>
            <person name="Tu H."/>
            <person name="de Vries R.P."/>
            <person name="Waalwijk C."/>
            <person name="Ware S.B."/>
            <person name="Wiebenga A."/>
            <person name="Zwiers L.-H."/>
            <person name="Oliver R.P."/>
            <person name="Grigoriev I.V."/>
            <person name="Kema G.H.J."/>
        </authorList>
    </citation>
    <scope>NUCLEOTIDE SEQUENCE [LARGE SCALE GENOMIC DNA]</scope>
    <source>
        <strain evidence="3">CBS 115943 / IPO323</strain>
    </source>
</reference>
<dbReference type="InParanoid" id="F9WZ91"/>
<feature type="compositionally biased region" description="Basic residues" evidence="1">
    <location>
        <begin position="68"/>
        <end position="78"/>
    </location>
</feature>
<evidence type="ECO:0000313" key="2">
    <source>
        <dbReference type="EMBL" id="EGP91262.1"/>
    </source>
</evidence>
<dbReference type="KEGG" id="ztr:MYCGRDRAFT_78544"/>
<dbReference type="Proteomes" id="UP000008062">
    <property type="component" value="Chromosome 1"/>
</dbReference>
<dbReference type="AlphaFoldDB" id="F9WZ91"/>
<feature type="region of interest" description="Disordered" evidence="1">
    <location>
        <begin position="1"/>
        <end position="78"/>
    </location>
</feature>
<feature type="compositionally biased region" description="Polar residues" evidence="1">
    <location>
        <begin position="12"/>
        <end position="31"/>
    </location>
</feature>
<gene>
    <name evidence="2" type="ORF">MYCGRDRAFT_78544</name>
</gene>
<feature type="non-terminal residue" evidence="2">
    <location>
        <position position="1"/>
    </location>
</feature>
<proteinExistence type="predicted"/>